<accession>A0ABV8EM60</accession>
<dbReference type="Proteomes" id="UP001595766">
    <property type="component" value="Unassembled WGS sequence"/>
</dbReference>
<evidence type="ECO:0000259" key="1">
    <source>
        <dbReference type="Pfam" id="PF18096"/>
    </source>
</evidence>
<feature type="domain" description="THUMP-like" evidence="1">
    <location>
        <begin position="327"/>
        <end position="395"/>
    </location>
</feature>
<dbReference type="Gene3D" id="1.10.10.1110">
    <property type="entry name" value="Methyltransferase PG1098, N-terminal domain"/>
    <property type="match status" value="1"/>
</dbReference>
<organism evidence="3 4">
    <name type="scientific">Belliella kenyensis</name>
    <dbReference type="NCBI Taxonomy" id="1472724"/>
    <lineage>
        <taxon>Bacteria</taxon>
        <taxon>Pseudomonadati</taxon>
        <taxon>Bacteroidota</taxon>
        <taxon>Cytophagia</taxon>
        <taxon>Cytophagales</taxon>
        <taxon>Cyclobacteriaceae</taxon>
        <taxon>Belliella</taxon>
    </lineage>
</organism>
<dbReference type="RefSeq" id="WP_241293353.1">
    <property type="nucleotide sequence ID" value="NZ_JAKZGR010000005.1"/>
</dbReference>
<dbReference type="Pfam" id="PF18096">
    <property type="entry name" value="Thump_like"/>
    <property type="match status" value="1"/>
</dbReference>
<dbReference type="InterPro" id="IPR041497">
    <property type="entry name" value="Thump-like"/>
</dbReference>
<protein>
    <submittedName>
        <fullName evidence="3">Class I SAM-dependent methyltransferase</fullName>
    </submittedName>
</protein>
<gene>
    <name evidence="3" type="ORF">ACFOUP_13520</name>
</gene>
<reference evidence="4" key="1">
    <citation type="journal article" date="2019" name="Int. J. Syst. Evol. Microbiol.">
        <title>The Global Catalogue of Microorganisms (GCM) 10K type strain sequencing project: providing services to taxonomists for standard genome sequencing and annotation.</title>
        <authorList>
            <consortium name="The Broad Institute Genomics Platform"/>
            <consortium name="The Broad Institute Genome Sequencing Center for Infectious Disease"/>
            <person name="Wu L."/>
            <person name="Ma J."/>
        </authorList>
    </citation>
    <scope>NUCLEOTIDE SEQUENCE [LARGE SCALE GENOMIC DNA]</scope>
    <source>
        <strain evidence="4">CECT 8551</strain>
    </source>
</reference>
<sequence>MNLSQFNTESFTSFVQDHLDEDPAHLLLKYAGKTDFDLKFAVQQIQARQKAKHKLPTWISNPNLLFPASISMEQASSEDTAMFKSTLVNGHNMIDLTGGLGIDTYYLSKSFQKATYCEKQEILASLALHNFHQLDKDKFHVINGDSLNYLDKTQDTFDLLYLDPARRGEYNQKLYKLSDCEPDVVSNWHKLKSKSKSVMIKTSPMLDIKQAIADLPDIQHVWVISVRNEVKEVLLIWNMSSSPIDQRQITCIDLHPAGDKTFEFNFEEEEAYQNELSSIETFIIEPMASIMKAGAFKSFGVKYGLKKLHTNSHLYTTDHLPEESIPGKIFRVLKSFSSPKRELKKQFEKGKVNVISRNYLLSADEIKQKYKLKDGGTQFLIGTRVGESHQLILAELV</sequence>
<dbReference type="InterPro" id="IPR054168">
    <property type="entry name" value="PG_1098_Fer"/>
</dbReference>
<dbReference type="Pfam" id="PF22013">
    <property type="entry name" value="PG_1098_Fer"/>
    <property type="match status" value="1"/>
</dbReference>
<dbReference type="InterPro" id="IPR029063">
    <property type="entry name" value="SAM-dependent_MTases_sf"/>
</dbReference>
<dbReference type="SUPFAM" id="SSF53335">
    <property type="entry name" value="S-adenosyl-L-methionine-dependent methyltransferases"/>
    <property type="match status" value="1"/>
</dbReference>
<feature type="domain" description="PG-1098 ferredoxin-like" evidence="2">
    <location>
        <begin position="282"/>
        <end position="321"/>
    </location>
</feature>
<keyword evidence="3" id="KW-0808">Transferase</keyword>
<keyword evidence="3" id="KW-0489">Methyltransferase</keyword>
<name>A0ABV8EM60_9BACT</name>
<dbReference type="EMBL" id="JBHSAV010000057">
    <property type="protein sequence ID" value="MFC3977401.1"/>
    <property type="molecule type" value="Genomic_DNA"/>
</dbReference>
<dbReference type="Gene3D" id="3.40.50.150">
    <property type="entry name" value="Vaccinia Virus protein VP39"/>
    <property type="match status" value="1"/>
</dbReference>
<dbReference type="GO" id="GO:0032259">
    <property type="term" value="P:methylation"/>
    <property type="evidence" value="ECO:0007669"/>
    <property type="project" value="UniProtKB-KW"/>
</dbReference>
<evidence type="ECO:0000313" key="4">
    <source>
        <dbReference type="Proteomes" id="UP001595766"/>
    </source>
</evidence>
<dbReference type="GO" id="GO:0008168">
    <property type="term" value="F:methyltransferase activity"/>
    <property type="evidence" value="ECO:0007669"/>
    <property type="project" value="UniProtKB-KW"/>
</dbReference>
<evidence type="ECO:0000259" key="2">
    <source>
        <dbReference type="Pfam" id="PF22013"/>
    </source>
</evidence>
<proteinExistence type="predicted"/>
<comment type="caution">
    <text evidence="3">The sequence shown here is derived from an EMBL/GenBank/DDBJ whole genome shotgun (WGS) entry which is preliminary data.</text>
</comment>
<dbReference type="CDD" id="cd02440">
    <property type="entry name" value="AdoMet_MTases"/>
    <property type="match status" value="1"/>
</dbReference>
<keyword evidence="4" id="KW-1185">Reference proteome</keyword>
<evidence type="ECO:0000313" key="3">
    <source>
        <dbReference type="EMBL" id="MFC3977401.1"/>
    </source>
</evidence>